<comment type="subcellular location">
    <subcellularLocation>
        <location evidence="1">Cell outer membrane</location>
        <topology evidence="1">Multi-pass membrane protein</topology>
    </subcellularLocation>
</comment>
<dbReference type="PANTHER" id="PTHR30069">
    <property type="entry name" value="TONB-DEPENDENT OUTER MEMBRANE RECEPTOR"/>
    <property type="match status" value="1"/>
</dbReference>
<evidence type="ECO:0000256" key="4">
    <source>
        <dbReference type="ARBA" id="ARBA00023136"/>
    </source>
</evidence>
<evidence type="ECO:0000256" key="2">
    <source>
        <dbReference type="ARBA" id="ARBA00022448"/>
    </source>
</evidence>
<keyword evidence="4" id="KW-0472">Membrane</keyword>
<dbReference type="InterPro" id="IPR039426">
    <property type="entry name" value="TonB-dep_rcpt-like"/>
</dbReference>
<evidence type="ECO:0000256" key="5">
    <source>
        <dbReference type="ARBA" id="ARBA00023237"/>
    </source>
</evidence>
<dbReference type="SUPFAM" id="SSF56935">
    <property type="entry name" value="Porins"/>
    <property type="match status" value="1"/>
</dbReference>
<dbReference type="GO" id="GO:0030246">
    <property type="term" value="F:carbohydrate binding"/>
    <property type="evidence" value="ECO:0007669"/>
    <property type="project" value="InterPro"/>
</dbReference>
<dbReference type="GO" id="GO:0015344">
    <property type="term" value="F:siderophore uptake transmembrane transporter activity"/>
    <property type="evidence" value="ECO:0007669"/>
    <property type="project" value="TreeGrafter"/>
</dbReference>
<organism evidence="8">
    <name type="scientific">marine sediment metagenome</name>
    <dbReference type="NCBI Taxonomy" id="412755"/>
    <lineage>
        <taxon>unclassified sequences</taxon>
        <taxon>metagenomes</taxon>
        <taxon>ecological metagenomes</taxon>
    </lineage>
</organism>
<evidence type="ECO:0000256" key="1">
    <source>
        <dbReference type="ARBA" id="ARBA00004571"/>
    </source>
</evidence>
<accession>A0A0F9SZ88</accession>
<dbReference type="GO" id="GO:0044718">
    <property type="term" value="P:siderophore transmembrane transport"/>
    <property type="evidence" value="ECO:0007669"/>
    <property type="project" value="TreeGrafter"/>
</dbReference>
<protein>
    <recommendedName>
        <fullName evidence="9">TonB-dependent receptor-like beta-barrel domain-containing protein</fullName>
    </recommendedName>
</protein>
<dbReference type="InterPro" id="IPR057601">
    <property type="entry name" value="Oar-like_b-barrel"/>
</dbReference>
<reference evidence="8" key="1">
    <citation type="journal article" date="2015" name="Nature">
        <title>Complex archaea that bridge the gap between prokaryotes and eukaryotes.</title>
        <authorList>
            <person name="Spang A."/>
            <person name="Saw J.H."/>
            <person name="Jorgensen S.L."/>
            <person name="Zaremba-Niedzwiedzka K."/>
            <person name="Martijn J."/>
            <person name="Lind A.E."/>
            <person name="van Eijk R."/>
            <person name="Schleper C."/>
            <person name="Guy L."/>
            <person name="Ettema T.J."/>
        </authorList>
    </citation>
    <scope>NUCLEOTIDE SEQUENCE</scope>
</reference>
<sequence>MRRTIKSMVAISTVLLLMGSMSYAQTRTGSIRGIVTDTEGEFLPGATVELSGEKLMGGVRSLITSEKGKFRFPSLTPGEYEVTVTMEGFQPSKRTELKVNLGGTVTVDVTLNLATLEESVTVSAESPIVDVKKSIISTNITSELMEVLPSRRFTFFDYVGMTPGVTNSGSDVSANWQSAMGSSSSANTYYWEGVETTSPENAGSWLWANPDQIEEIDVIISGAPAEYGNFQGMVVNLVSKTGSNTFTGNLNFYYRANWLVGNNTPDEEFPFYRDKYNELTATLGGPIVKDKLWFFWAGQLMTDQLVGVGADPSFGAGLYRYHSTFGRLDWQINKNNKFTISTDLALYRWEDTPNEFAPYETMISEDYDPFNTTISAYWTSVLSQNTFFELKYTGWWVLLVIEAADGDRETPAHYDGYTGMYSENYYYWGDWPQYQHSVQGTVSHFADDFLGGDHEFKFGAVYQHAYAEWQWGYHGGVYYYDWDGEPYYAFFMDPEEYGGIQNRLSTFLDDSWSIGDRLTLNLGLRFDRVRGGYPEFNKLDTDGNPTGETFAENRDLIKWDSWSPRLGLVYQLTADRKTVFKASYGRYYGHLLTRIMYGSSPSRSHKYWYWWDPATQDYTWQTEHIDPIADRGFDENLKNPYSDQISLGIEREIFPDFSLSLTGIYKVSKDSTGNYNLSAEYELVDYYDAFGDQTIQIYNQTNDSFYTTTNQEGKTTYKALMFTFNKRLSNNWQVRGSFTLSKGLNFPISYWDKNDLINMYNVLGNYDRGYQFKFNGTYIFPAGIMVSAYFAHEQGRPFNREINVGLDQGRRDIAAEERGSQRYPNQTYLDLRLEKEFRLGGNLRLKFLIDVWNIFNTDYHAWVGSTDADSSAYLAPGGRILPRRAQLGIRVVF</sequence>
<dbReference type="PANTHER" id="PTHR30069:SF46">
    <property type="entry name" value="OAR PROTEIN"/>
    <property type="match status" value="1"/>
</dbReference>
<dbReference type="GO" id="GO:0009279">
    <property type="term" value="C:cell outer membrane"/>
    <property type="evidence" value="ECO:0007669"/>
    <property type="project" value="UniProtKB-SubCell"/>
</dbReference>
<dbReference type="Gene3D" id="2.170.130.10">
    <property type="entry name" value="TonB-dependent receptor, plug domain"/>
    <property type="match status" value="1"/>
</dbReference>
<evidence type="ECO:0008006" key="9">
    <source>
        <dbReference type="Google" id="ProtNLM"/>
    </source>
</evidence>
<dbReference type="InterPro" id="IPR037066">
    <property type="entry name" value="Plug_dom_sf"/>
</dbReference>
<dbReference type="InterPro" id="IPR036942">
    <property type="entry name" value="Beta-barrel_TonB_sf"/>
</dbReference>
<keyword evidence="3" id="KW-0812">Transmembrane</keyword>
<dbReference type="Gene3D" id="2.60.40.1120">
    <property type="entry name" value="Carboxypeptidase-like, regulatory domain"/>
    <property type="match status" value="1"/>
</dbReference>
<evidence type="ECO:0000256" key="3">
    <source>
        <dbReference type="ARBA" id="ARBA00022692"/>
    </source>
</evidence>
<proteinExistence type="predicted"/>
<dbReference type="Pfam" id="PF25183">
    <property type="entry name" value="OMP_b-brl_4"/>
    <property type="match status" value="1"/>
</dbReference>
<evidence type="ECO:0000259" key="6">
    <source>
        <dbReference type="Pfam" id="PF07715"/>
    </source>
</evidence>
<feature type="domain" description="TonB-dependent transporter Oar-like beta-barrel" evidence="7">
    <location>
        <begin position="323"/>
        <end position="783"/>
    </location>
</feature>
<comment type="caution">
    <text evidence="8">The sequence shown here is derived from an EMBL/GenBank/DDBJ whole genome shotgun (WGS) entry which is preliminary data.</text>
</comment>
<evidence type="ECO:0000313" key="8">
    <source>
        <dbReference type="EMBL" id="KKN42161.1"/>
    </source>
</evidence>
<dbReference type="Pfam" id="PF07715">
    <property type="entry name" value="Plug"/>
    <property type="match status" value="1"/>
</dbReference>
<dbReference type="EMBL" id="LAZR01001600">
    <property type="protein sequence ID" value="KKN42161.1"/>
    <property type="molecule type" value="Genomic_DNA"/>
</dbReference>
<dbReference type="InterPro" id="IPR013784">
    <property type="entry name" value="Carb-bd-like_fold"/>
</dbReference>
<dbReference type="SUPFAM" id="SSF49452">
    <property type="entry name" value="Starch-binding domain-like"/>
    <property type="match status" value="1"/>
</dbReference>
<feature type="domain" description="TonB-dependent receptor plug" evidence="6">
    <location>
        <begin position="138"/>
        <end position="229"/>
    </location>
</feature>
<gene>
    <name evidence="8" type="ORF">LCGC14_0716050</name>
</gene>
<dbReference type="Pfam" id="PF13620">
    <property type="entry name" value="CarboxypepD_reg"/>
    <property type="match status" value="1"/>
</dbReference>
<dbReference type="PROSITE" id="PS52016">
    <property type="entry name" value="TONB_DEPENDENT_REC_3"/>
    <property type="match status" value="1"/>
</dbReference>
<dbReference type="Gene3D" id="2.40.170.20">
    <property type="entry name" value="TonB-dependent receptor, beta-barrel domain"/>
    <property type="match status" value="1"/>
</dbReference>
<evidence type="ECO:0000259" key="7">
    <source>
        <dbReference type="Pfam" id="PF25183"/>
    </source>
</evidence>
<dbReference type="AlphaFoldDB" id="A0A0F9SZ88"/>
<dbReference type="InterPro" id="IPR012910">
    <property type="entry name" value="Plug_dom"/>
</dbReference>
<keyword evidence="5" id="KW-0998">Cell outer membrane</keyword>
<name>A0A0F9SZ88_9ZZZZ</name>
<keyword evidence="2" id="KW-0813">Transport</keyword>